<dbReference type="Proteomes" id="UP000509638">
    <property type="component" value="Chromosome"/>
</dbReference>
<accession>A0A7D5IRR4</accession>
<name>A0A7D5IRR4_9MICO</name>
<dbReference type="AlphaFoldDB" id="A0A7D5IRR4"/>
<reference evidence="1 2" key="1">
    <citation type="submission" date="2020-06" db="EMBL/GenBank/DDBJ databases">
        <authorList>
            <person name="Jo H."/>
        </authorList>
    </citation>
    <scope>NUCLEOTIDE SEQUENCE [LARGE SCALE GENOMIC DNA]</scope>
    <source>
        <strain evidence="1 2">I46</strain>
    </source>
</reference>
<evidence type="ECO:0000313" key="2">
    <source>
        <dbReference type="Proteomes" id="UP000509638"/>
    </source>
</evidence>
<sequence>MPLITGRLSDFQGNPGLEVHPRIVFRPSGAAVGGTSLFYSRPVIVDTFGPDGSFSVELQSTDELWHIAGDDVWYEVTIDRLVAGADYMPWDHPGWRLKVPAGGGLFSALVVAPTNPAQVWFGPGKRPWMPEGDEPTQALVPSAYTGWYRTNTVPDRGLDNYFEWE</sequence>
<dbReference type="EMBL" id="CP058316">
    <property type="protein sequence ID" value="QLD10877.1"/>
    <property type="molecule type" value="Genomic_DNA"/>
</dbReference>
<evidence type="ECO:0000313" key="1">
    <source>
        <dbReference type="EMBL" id="QLD10877.1"/>
    </source>
</evidence>
<protein>
    <submittedName>
        <fullName evidence="1">Uncharacterized protein</fullName>
    </submittedName>
</protein>
<gene>
    <name evidence="1" type="ORF">HW566_03215</name>
</gene>
<organism evidence="1 2">
    <name type="scientific">Microbacterium oleivorans</name>
    <dbReference type="NCBI Taxonomy" id="273677"/>
    <lineage>
        <taxon>Bacteria</taxon>
        <taxon>Bacillati</taxon>
        <taxon>Actinomycetota</taxon>
        <taxon>Actinomycetes</taxon>
        <taxon>Micrococcales</taxon>
        <taxon>Microbacteriaceae</taxon>
        <taxon>Microbacterium</taxon>
    </lineage>
</organism>
<dbReference type="RefSeq" id="WP_178010354.1">
    <property type="nucleotide sequence ID" value="NZ_CP058316.1"/>
</dbReference>
<proteinExistence type="predicted"/>